<keyword evidence="8" id="KW-1185">Reference proteome</keyword>
<dbReference type="CDD" id="cd07035">
    <property type="entry name" value="TPP_PYR_POX_like"/>
    <property type="match status" value="1"/>
</dbReference>
<evidence type="ECO:0000313" key="7">
    <source>
        <dbReference type="EMBL" id="RVU14232.1"/>
    </source>
</evidence>
<dbReference type="InterPro" id="IPR000399">
    <property type="entry name" value="TPP-bd_CS"/>
</dbReference>
<dbReference type="PANTHER" id="PTHR18968:SF129">
    <property type="entry name" value="ACETOLACTATE SYNTHASE"/>
    <property type="match status" value="1"/>
</dbReference>
<dbReference type="PROSITE" id="PS00187">
    <property type="entry name" value="TPP_ENZYMES"/>
    <property type="match status" value="1"/>
</dbReference>
<organism evidence="7 8">
    <name type="scientific">Methylobacterium oryzihabitans</name>
    <dbReference type="NCBI Taxonomy" id="2499852"/>
    <lineage>
        <taxon>Bacteria</taxon>
        <taxon>Pseudomonadati</taxon>
        <taxon>Pseudomonadota</taxon>
        <taxon>Alphaproteobacteria</taxon>
        <taxon>Hyphomicrobiales</taxon>
        <taxon>Methylobacteriaceae</taxon>
        <taxon>Methylobacterium</taxon>
    </lineage>
</organism>
<evidence type="ECO:0000259" key="6">
    <source>
        <dbReference type="Pfam" id="PF02776"/>
    </source>
</evidence>
<name>A0A437NW32_9HYPH</name>
<dbReference type="Gene3D" id="3.40.50.1220">
    <property type="entry name" value="TPP-binding domain"/>
    <property type="match status" value="1"/>
</dbReference>
<dbReference type="InterPro" id="IPR029061">
    <property type="entry name" value="THDP-binding"/>
</dbReference>
<dbReference type="Proteomes" id="UP000286997">
    <property type="component" value="Unassembled WGS sequence"/>
</dbReference>
<keyword evidence="2 3" id="KW-0786">Thiamine pyrophosphate</keyword>
<sequence>MPKGSDLLVRALENEGVERIFGIPGEENLDVVESLRRSSIELVLTRHEQAAAFMAATHGRLTGRPGVCLSTLGPGALNFSTGAAYAHLGAMPMIVITGQKGILSARQARFQIVDVIASMRPITKMARQIVSASSIPTLVRDAFRVAAEERPGPVLLELPEDIAAEEAEAHSVPSHPTDIPVAHPAAIARAAAMIRAARRPLVMLGAAASRPRSAGDIGGFVQRTGIPFFTTQMGKGTIGHGSQLYMGTAALSERDYVHEAIDAADLIIAIGHDTVEKPPFFMGQADQKVLHVGYSPAHVEEVYYPDAEVVGDLGPTLTLLADRLEGDLPEAGALLPMREPILARIMDRADEARFPVTPQRLVRDVRRVMPEDGIVCLDNGMYKIWFARNYRTALANTLLLDNALATMGAGLPSAMAAALLHPDRRVLAVCGDGGFMMNSQEMETAVRLKLNLVVLVLDDSAYGMIRWKQAVDRFPDYGMTFSNPDFVKYAESYGATGHRVAAVEDLEPTLEAAFRAGGVHLVAVPVDYSENTRVLVDELRARVKDRAPDPAA</sequence>
<evidence type="ECO:0000256" key="3">
    <source>
        <dbReference type="RuleBase" id="RU362132"/>
    </source>
</evidence>
<dbReference type="GO" id="GO:0030976">
    <property type="term" value="F:thiamine pyrophosphate binding"/>
    <property type="evidence" value="ECO:0007669"/>
    <property type="project" value="InterPro"/>
</dbReference>
<dbReference type="GO" id="GO:0050660">
    <property type="term" value="F:flavin adenine dinucleotide binding"/>
    <property type="evidence" value="ECO:0007669"/>
    <property type="project" value="TreeGrafter"/>
</dbReference>
<feature type="domain" description="Thiamine pyrophosphate enzyme central" evidence="4">
    <location>
        <begin position="187"/>
        <end position="319"/>
    </location>
</feature>
<evidence type="ECO:0000256" key="1">
    <source>
        <dbReference type="ARBA" id="ARBA00007812"/>
    </source>
</evidence>
<dbReference type="GO" id="GO:0003984">
    <property type="term" value="F:acetolactate synthase activity"/>
    <property type="evidence" value="ECO:0007669"/>
    <property type="project" value="TreeGrafter"/>
</dbReference>
<dbReference type="SUPFAM" id="SSF52467">
    <property type="entry name" value="DHS-like NAD/FAD-binding domain"/>
    <property type="match status" value="1"/>
</dbReference>
<dbReference type="FunFam" id="3.40.50.970:FF:000007">
    <property type="entry name" value="Acetolactate synthase"/>
    <property type="match status" value="1"/>
</dbReference>
<dbReference type="GO" id="GO:0000287">
    <property type="term" value="F:magnesium ion binding"/>
    <property type="evidence" value="ECO:0007669"/>
    <property type="project" value="InterPro"/>
</dbReference>
<dbReference type="OrthoDB" id="4494979at2"/>
<dbReference type="Pfam" id="PF02775">
    <property type="entry name" value="TPP_enzyme_C"/>
    <property type="match status" value="1"/>
</dbReference>
<reference evidence="7 8" key="1">
    <citation type="submission" date="2019-01" db="EMBL/GenBank/DDBJ databases">
        <authorList>
            <person name="Chen W.-M."/>
        </authorList>
    </citation>
    <scope>NUCLEOTIDE SEQUENCE [LARGE SCALE GENOMIC DNA]</scope>
    <source>
        <strain evidence="7 8">TER-1</strain>
    </source>
</reference>
<dbReference type="Gene3D" id="3.40.50.970">
    <property type="match status" value="2"/>
</dbReference>
<dbReference type="RefSeq" id="WP_127733395.1">
    <property type="nucleotide sequence ID" value="NZ_SACP01000033.1"/>
</dbReference>
<dbReference type="InterPro" id="IPR029035">
    <property type="entry name" value="DHS-like_NAD/FAD-binding_dom"/>
</dbReference>
<dbReference type="NCBIfam" id="NF006187">
    <property type="entry name" value="PRK08322.1"/>
    <property type="match status" value="1"/>
</dbReference>
<proteinExistence type="inferred from homology"/>
<dbReference type="Pfam" id="PF02776">
    <property type="entry name" value="TPP_enzyme_N"/>
    <property type="match status" value="1"/>
</dbReference>
<feature type="domain" description="Thiamine pyrophosphate enzyme N-terminal TPP-binding" evidence="6">
    <location>
        <begin position="3"/>
        <end position="115"/>
    </location>
</feature>
<dbReference type="EMBL" id="SACP01000033">
    <property type="protein sequence ID" value="RVU14232.1"/>
    <property type="molecule type" value="Genomic_DNA"/>
</dbReference>
<dbReference type="GO" id="GO:0009097">
    <property type="term" value="P:isoleucine biosynthetic process"/>
    <property type="evidence" value="ECO:0007669"/>
    <property type="project" value="TreeGrafter"/>
</dbReference>
<accession>A0A437NW32</accession>
<feature type="domain" description="Thiamine pyrophosphate enzyme TPP-binding" evidence="5">
    <location>
        <begin position="378"/>
        <end position="524"/>
    </location>
</feature>
<dbReference type="InterPro" id="IPR045229">
    <property type="entry name" value="TPP_enz"/>
</dbReference>
<evidence type="ECO:0000259" key="5">
    <source>
        <dbReference type="Pfam" id="PF02775"/>
    </source>
</evidence>
<evidence type="ECO:0000259" key="4">
    <source>
        <dbReference type="Pfam" id="PF00205"/>
    </source>
</evidence>
<dbReference type="GO" id="GO:0005948">
    <property type="term" value="C:acetolactate synthase complex"/>
    <property type="evidence" value="ECO:0007669"/>
    <property type="project" value="TreeGrafter"/>
</dbReference>
<dbReference type="InterPro" id="IPR011766">
    <property type="entry name" value="TPP_enzyme_TPP-bd"/>
</dbReference>
<comment type="caution">
    <text evidence="7">The sequence shown here is derived from an EMBL/GenBank/DDBJ whole genome shotgun (WGS) entry which is preliminary data.</text>
</comment>
<comment type="similarity">
    <text evidence="1 3">Belongs to the TPP enzyme family.</text>
</comment>
<dbReference type="GO" id="GO:0009099">
    <property type="term" value="P:L-valine biosynthetic process"/>
    <property type="evidence" value="ECO:0007669"/>
    <property type="project" value="TreeGrafter"/>
</dbReference>
<gene>
    <name evidence="7" type="ORF">EOE48_23910</name>
</gene>
<protein>
    <submittedName>
        <fullName evidence="7">Acetolactate synthase large subunit</fullName>
    </submittedName>
</protein>
<dbReference type="InterPro" id="IPR012001">
    <property type="entry name" value="Thiamin_PyroP_enz_TPP-bd_dom"/>
</dbReference>
<dbReference type="Pfam" id="PF00205">
    <property type="entry name" value="TPP_enzyme_M"/>
    <property type="match status" value="1"/>
</dbReference>
<dbReference type="SUPFAM" id="SSF52518">
    <property type="entry name" value="Thiamin diphosphate-binding fold (THDP-binding)"/>
    <property type="match status" value="2"/>
</dbReference>
<evidence type="ECO:0000313" key="8">
    <source>
        <dbReference type="Proteomes" id="UP000286997"/>
    </source>
</evidence>
<dbReference type="InterPro" id="IPR012000">
    <property type="entry name" value="Thiamin_PyroP_enz_cen_dom"/>
</dbReference>
<dbReference type="PANTHER" id="PTHR18968">
    <property type="entry name" value="THIAMINE PYROPHOSPHATE ENZYMES"/>
    <property type="match status" value="1"/>
</dbReference>
<evidence type="ECO:0000256" key="2">
    <source>
        <dbReference type="ARBA" id="ARBA00023052"/>
    </source>
</evidence>
<dbReference type="AlphaFoldDB" id="A0A437NW32"/>